<proteinExistence type="predicted"/>
<dbReference type="OrthoDB" id="271600at2"/>
<evidence type="ECO:0000256" key="1">
    <source>
        <dbReference type="SAM" id="Phobius"/>
    </source>
</evidence>
<evidence type="ECO:0008006" key="4">
    <source>
        <dbReference type="Google" id="ProtNLM"/>
    </source>
</evidence>
<name>K6Y4S0_9ALTE</name>
<reference evidence="3" key="1">
    <citation type="journal article" date="2014" name="Environ. Microbiol.">
        <title>Comparative genomics of the marine bacterial genus Glaciecola reveals the high degree of genomic diversity and genomic characteristic for cold adaptation.</title>
        <authorList>
            <person name="Qin Q.L."/>
            <person name="Xie B.B."/>
            <person name="Yu Y."/>
            <person name="Shu Y.L."/>
            <person name="Rong J.C."/>
            <person name="Zhang Y.J."/>
            <person name="Zhao D.L."/>
            <person name="Chen X.L."/>
            <person name="Zhang X.Y."/>
            <person name="Chen B."/>
            <person name="Zhou B.C."/>
            <person name="Zhang Y.Z."/>
        </authorList>
    </citation>
    <scope>NUCLEOTIDE SEQUENCE [LARGE SCALE GENOMIC DNA]</scope>
    <source>
        <strain evidence="3">ACAM 615</strain>
    </source>
</reference>
<feature type="transmembrane region" description="Helical" evidence="1">
    <location>
        <begin position="201"/>
        <end position="220"/>
    </location>
</feature>
<keyword evidence="3" id="KW-1185">Reference proteome</keyword>
<keyword evidence="1" id="KW-0472">Membrane</keyword>
<feature type="transmembrane region" description="Helical" evidence="1">
    <location>
        <begin position="380"/>
        <end position="397"/>
    </location>
</feature>
<feature type="transmembrane region" description="Helical" evidence="1">
    <location>
        <begin position="273"/>
        <end position="302"/>
    </location>
</feature>
<feature type="transmembrane region" description="Helical" evidence="1">
    <location>
        <begin position="101"/>
        <end position="127"/>
    </location>
</feature>
<gene>
    <name evidence="2" type="ORF">GPAL_0894</name>
</gene>
<evidence type="ECO:0000313" key="2">
    <source>
        <dbReference type="EMBL" id="GAC27774.1"/>
    </source>
</evidence>
<keyword evidence="1" id="KW-1133">Transmembrane helix</keyword>
<sequence>MLNYLIVLVTIAAGAVLLYPKLAKAILWRATITPLASIIGSGFLVLGPILISSFGQHAPLVMIVLCVVAYLFGSTIRFNIARLEECSGVRSSHEDRLETASSWVLAFAYIISVAYYLNLLGAFAVSLTPLNDAFSAQLLTSAVFVVILVVGWTKGFQALEHMEQITVTIKLAIIAGLLFGLGWFFIDKAAAHELVIEPATVSGWQAVALIAGLLVTVQGFETSRYLGDEYQAQTRIQSMRLAQWTSTAIYIVYIVFLSYVFAPENLQLSETAIIDLMAIVAPVLPLLLIVAAISAQFSAAVADTGGSGGLIAELTKGRISPRAGYGALVGIGLILTWAMSVFEIISYASRAFAFYYALQAFIAAKGSWSQSGWSFKVSGFATLGILGLAIIVFGTPVE</sequence>
<comment type="caution">
    <text evidence="2">The sequence shown here is derived from an EMBL/GenBank/DDBJ whole genome shotgun (WGS) entry which is preliminary data.</text>
</comment>
<feature type="transmembrane region" description="Helical" evidence="1">
    <location>
        <begin position="35"/>
        <end position="54"/>
    </location>
</feature>
<feature type="transmembrane region" description="Helical" evidence="1">
    <location>
        <begin position="6"/>
        <end position="23"/>
    </location>
</feature>
<feature type="transmembrane region" description="Helical" evidence="1">
    <location>
        <begin position="323"/>
        <end position="345"/>
    </location>
</feature>
<feature type="transmembrane region" description="Helical" evidence="1">
    <location>
        <begin position="133"/>
        <end position="153"/>
    </location>
</feature>
<protein>
    <recommendedName>
        <fullName evidence="4">Amino acid permease</fullName>
    </recommendedName>
</protein>
<accession>K6Y4S0</accession>
<dbReference type="Gene3D" id="1.20.1740.10">
    <property type="entry name" value="Amino acid/polyamine transporter I"/>
    <property type="match status" value="1"/>
</dbReference>
<keyword evidence="1" id="KW-0812">Transmembrane</keyword>
<feature type="transmembrane region" description="Helical" evidence="1">
    <location>
        <begin position="241"/>
        <end position="261"/>
    </location>
</feature>
<dbReference type="EMBL" id="BAEQ01000016">
    <property type="protein sequence ID" value="GAC27774.1"/>
    <property type="molecule type" value="Genomic_DNA"/>
</dbReference>
<dbReference type="Proteomes" id="UP000006251">
    <property type="component" value="Unassembled WGS sequence"/>
</dbReference>
<evidence type="ECO:0000313" key="3">
    <source>
        <dbReference type="Proteomes" id="UP000006251"/>
    </source>
</evidence>
<organism evidence="2 3">
    <name type="scientific">Brumicola pallidula DSM 14239 = ACAM 615</name>
    <dbReference type="NCBI Taxonomy" id="1121922"/>
    <lineage>
        <taxon>Bacteria</taxon>
        <taxon>Pseudomonadati</taxon>
        <taxon>Pseudomonadota</taxon>
        <taxon>Gammaproteobacteria</taxon>
        <taxon>Alteromonadales</taxon>
        <taxon>Alteromonadaceae</taxon>
        <taxon>Brumicola</taxon>
    </lineage>
</organism>
<feature type="transmembrane region" description="Helical" evidence="1">
    <location>
        <begin position="165"/>
        <end position="186"/>
    </location>
</feature>
<dbReference type="AlphaFoldDB" id="K6Y4S0"/>
<dbReference type="RefSeq" id="WP_006009557.1">
    <property type="nucleotide sequence ID" value="NZ_BAEQ01000016.1"/>
</dbReference>
<dbReference type="STRING" id="1121922.GCA_000428905_01419"/>
<feature type="transmembrane region" description="Helical" evidence="1">
    <location>
        <begin position="60"/>
        <end position="80"/>
    </location>
</feature>